<dbReference type="PANTHER" id="PTHR43943:SF17">
    <property type="entry name" value="3-PHENYLPROPIONATE-DIHYDRODIOL_CINNAMIC ACID-DIHYDRODIOL DEHYDROGENASE"/>
    <property type="match status" value="1"/>
</dbReference>
<dbReference type="PRINTS" id="PR00081">
    <property type="entry name" value="GDHRDH"/>
</dbReference>
<keyword evidence="2" id="KW-0058">Aromatic hydrocarbons catabolism</keyword>
<accession>A0A6J4VLW7</accession>
<evidence type="ECO:0000256" key="4">
    <source>
        <dbReference type="ARBA" id="ARBA00023027"/>
    </source>
</evidence>
<dbReference type="Pfam" id="PF00106">
    <property type="entry name" value="adh_short"/>
    <property type="match status" value="1"/>
</dbReference>
<name>A0A6J4VLW7_9DEIN</name>
<dbReference type="InterPro" id="IPR020904">
    <property type="entry name" value="Sc_DH/Rdtase_CS"/>
</dbReference>
<dbReference type="InterPro" id="IPR057326">
    <property type="entry name" value="KR_dom"/>
</dbReference>
<gene>
    <name evidence="7" type="ORF">AVDCRST_MAG86-2953</name>
</gene>
<protein>
    <submittedName>
        <fullName evidence="7">3-oxoacyl-[acyl-carrier protein] reductase</fullName>
        <ecNumber evidence="7">1.1.1.100</ecNumber>
    </submittedName>
</protein>
<dbReference type="EMBL" id="CADCWP010000266">
    <property type="protein sequence ID" value="CAA9581955.1"/>
    <property type="molecule type" value="Genomic_DNA"/>
</dbReference>
<feature type="domain" description="Ketoreductase" evidence="6">
    <location>
        <begin position="6"/>
        <end position="191"/>
    </location>
</feature>
<comment type="similarity">
    <text evidence="1 5">Belongs to the short-chain dehydrogenases/reductases (SDR) family.</text>
</comment>
<evidence type="ECO:0000259" key="6">
    <source>
        <dbReference type="SMART" id="SM00822"/>
    </source>
</evidence>
<dbReference type="InterPro" id="IPR002347">
    <property type="entry name" value="SDR_fam"/>
</dbReference>
<sequence>MNLNGKTALVTGGSKGIGYGVAAALVREGMNVVLTARNGGEVEAAAQRLTEQGPGRALGLRCNVREYSEQETVVEKTVAEFGGLDVLVANAGVGTFAPIQEMSQDDWHDVIDTNLTGVFYSVKASLAALKQGGGYIFTISSLAGRNPMAGGSAYNASKFGLNGFSEAIMLDLRQDDVKVSTIMPGSVATHFGGHTPSDEDAWKIQPEDIAELVVTLLKMPARTLPSRVEVRPSKPPTK</sequence>
<dbReference type="SMART" id="SM00822">
    <property type="entry name" value="PKS_KR"/>
    <property type="match status" value="1"/>
</dbReference>
<proteinExistence type="inferred from homology"/>
<dbReference type="GO" id="GO:0004316">
    <property type="term" value="F:3-oxoacyl-[acyl-carrier-protein] reductase (NADPH) activity"/>
    <property type="evidence" value="ECO:0007669"/>
    <property type="project" value="UniProtKB-EC"/>
</dbReference>
<evidence type="ECO:0000256" key="1">
    <source>
        <dbReference type="ARBA" id="ARBA00006484"/>
    </source>
</evidence>
<reference evidence="7" key="1">
    <citation type="submission" date="2020-02" db="EMBL/GenBank/DDBJ databases">
        <authorList>
            <person name="Meier V. D."/>
        </authorList>
    </citation>
    <scope>NUCLEOTIDE SEQUENCE</scope>
    <source>
        <strain evidence="7">AVDCRST_MAG86</strain>
    </source>
</reference>
<dbReference type="NCBIfam" id="NF005594">
    <property type="entry name" value="PRK07326.1"/>
    <property type="match status" value="1"/>
</dbReference>
<dbReference type="InterPro" id="IPR036291">
    <property type="entry name" value="NAD(P)-bd_dom_sf"/>
</dbReference>
<dbReference type="FunFam" id="3.40.50.720:FF:000084">
    <property type="entry name" value="Short-chain dehydrogenase reductase"/>
    <property type="match status" value="1"/>
</dbReference>
<dbReference type="PRINTS" id="PR00080">
    <property type="entry name" value="SDRFAMILY"/>
</dbReference>
<keyword evidence="4" id="KW-0520">NAD</keyword>
<evidence type="ECO:0000256" key="2">
    <source>
        <dbReference type="ARBA" id="ARBA00022797"/>
    </source>
</evidence>
<dbReference type="PANTHER" id="PTHR43943">
    <property type="entry name" value="DEHYDROGENASE/REDUCTASE (SDR FAMILY) MEMBER 4"/>
    <property type="match status" value="1"/>
</dbReference>
<dbReference type="AlphaFoldDB" id="A0A6J4VLW7"/>
<evidence type="ECO:0000313" key="7">
    <source>
        <dbReference type="EMBL" id="CAA9581955.1"/>
    </source>
</evidence>
<keyword evidence="3 7" id="KW-0560">Oxidoreductase</keyword>
<evidence type="ECO:0000256" key="5">
    <source>
        <dbReference type="RuleBase" id="RU000363"/>
    </source>
</evidence>
<organism evidence="7">
    <name type="scientific">uncultured Truepera sp</name>
    <dbReference type="NCBI Taxonomy" id="543023"/>
    <lineage>
        <taxon>Bacteria</taxon>
        <taxon>Thermotogati</taxon>
        <taxon>Deinococcota</taxon>
        <taxon>Deinococci</taxon>
        <taxon>Trueperales</taxon>
        <taxon>Trueperaceae</taxon>
        <taxon>Truepera</taxon>
        <taxon>environmental samples</taxon>
    </lineage>
</organism>
<dbReference type="PROSITE" id="PS00061">
    <property type="entry name" value="ADH_SHORT"/>
    <property type="match status" value="1"/>
</dbReference>
<dbReference type="Gene3D" id="3.40.50.720">
    <property type="entry name" value="NAD(P)-binding Rossmann-like Domain"/>
    <property type="match status" value="1"/>
</dbReference>
<dbReference type="SUPFAM" id="SSF51735">
    <property type="entry name" value="NAD(P)-binding Rossmann-fold domains"/>
    <property type="match status" value="1"/>
</dbReference>
<evidence type="ECO:0000256" key="3">
    <source>
        <dbReference type="ARBA" id="ARBA00023002"/>
    </source>
</evidence>
<dbReference type="EC" id="1.1.1.100" evidence="7"/>